<evidence type="ECO:0000259" key="5">
    <source>
        <dbReference type="Pfam" id="PF00933"/>
    </source>
</evidence>
<feature type="chain" id="PRO_5039252140" evidence="4">
    <location>
        <begin position="22"/>
        <end position="396"/>
    </location>
</feature>
<dbReference type="PROSITE" id="PS51257">
    <property type="entry name" value="PROKAR_LIPOPROTEIN"/>
    <property type="match status" value="1"/>
</dbReference>
<protein>
    <submittedName>
        <fullName evidence="6">Beta-N-acetylhexosaminidase</fullName>
    </submittedName>
</protein>
<organism evidence="6 7">
    <name type="scientific">Salinibacterium amurskyense</name>
    <dbReference type="NCBI Taxonomy" id="205941"/>
    <lineage>
        <taxon>Bacteria</taxon>
        <taxon>Bacillati</taxon>
        <taxon>Actinomycetota</taxon>
        <taxon>Actinomycetes</taxon>
        <taxon>Micrococcales</taxon>
        <taxon>Microbacteriaceae</taxon>
        <taxon>Salinibacterium</taxon>
    </lineage>
</organism>
<dbReference type="PANTHER" id="PTHR30480:SF16">
    <property type="entry name" value="GLYCOSIDE HYDROLASE FAMILY 3 DOMAIN PROTEIN"/>
    <property type="match status" value="1"/>
</dbReference>
<dbReference type="Pfam" id="PF00933">
    <property type="entry name" value="Glyco_hydro_3"/>
    <property type="match status" value="1"/>
</dbReference>
<dbReference type="InterPro" id="IPR001764">
    <property type="entry name" value="Glyco_hydro_3_N"/>
</dbReference>
<evidence type="ECO:0000313" key="7">
    <source>
        <dbReference type="Proteomes" id="UP000231742"/>
    </source>
</evidence>
<dbReference type="SUPFAM" id="SSF51445">
    <property type="entry name" value="(Trans)glycosidases"/>
    <property type="match status" value="1"/>
</dbReference>
<dbReference type="EMBL" id="PGFH01000001">
    <property type="protein sequence ID" value="PJJ82142.1"/>
    <property type="molecule type" value="Genomic_DNA"/>
</dbReference>
<dbReference type="InterPro" id="IPR050226">
    <property type="entry name" value="NagZ_Beta-hexosaminidase"/>
</dbReference>
<dbReference type="PRINTS" id="PR00133">
    <property type="entry name" value="GLHYDRLASE3"/>
</dbReference>
<dbReference type="OrthoDB" id="9805821at2"/>
<keyword evidence="3" id="KW-0326">Glycosidase</keyword>
<dbReference type="GO" id="GO:0009254">
    <property type="term" value="P:peptidoglycan turnover"/>
    <property type="evidence" value="ECO:0007669"/>
    <property type="project" value="TreeGrafter"/>
</dbReference>
<accession>A0A2M9D921</accession>
<keyword evidence="4" id="KW-0732">Signal</keyword>
<feature type="signal peptide" evidence="4">
    <location>
        <begin position="1"/>
        <end position="21"/>
    </location>
</feature>
<dbReference type="PANTHER" id="PTHR30480">
    <property type="entry name" value="BETA-HEXOSAMINIDASE-RELATED"/>
    <property type="match status" value="1"/>
</dbReference>
<gene>
    <name evidence="6" type="ORF">CLV85_1333</name>
</gene>
<evidence type="ECO:0000256" key="2">
    <source>
        <dbReference type="ARBA" id="ARBA00022801"/>
    </source>
</evidence>
<dbReference type="GO" id="GO:0004553">
    <property type="term" value="F:hydrolase activity, hydrolyzing O-glycosyl compounds"/>
    <property type="evidence" value="ECO:0007669"/>
    <property type="project" value="InterPro"/>
</dbReference>
<evidence type="ECO:0000256" key="4">
    <source>
        <dbReference type="SAM" id="SignalP"/>
    </source>
</evidence>
<dbReference type="GO" id="GO:0005975">
    <property type="term" value="P:carbohydrate metabolic process"/>
    <property type="evidence" value="ECO:0007669"/>
    <property type="project" value="InterPro"/>
</dbReference>
<proteinExistence type="inferred from homology"/>
<keyword evidence="2" id="KW-0378">Hydrolase</keyword>
<reference evidence="6 7" key="1">
    <citation type="submission" date="2017-11" db="EMBL/GenBank/DDBJ databases">
        <title>Genomic Encyclopedia of Archaeal and Bacterial Type Strains, Phase II (KMG-II): From Individual Species to Whole Genera.</title>
        <authorList>
            <person name="Goeker M."/>
        </authorList>
    </citation>
    <scope>NUCLEOTIDE SEQUENCE [LARGE SCALE GENOMIC DNA]</scope>
    <source>
        <strain evidence="6 7">DSM 16400</strain>
    </source>
</reference>
<dbReference type="Gene3D" id="3.20.20.300">
    <property type="entry name" value="Glycoside hydrolase, family 3, N-terminal domain"/>
    <property type="match status" value="1"/>
</dbReference>
<comment type="similarity">
    <text evidence="1">Belongs to the glycosyl hydrolase 3 family.</text>
</comment>
<comment type="caution">
    <text evidence="6">The sequence shown here is derived from an EMBL/GenBank/DDBJ whole genome shotgun (WGS) entry which is preliminary data.</text>
</comment>
<dbReference type="RefSeq" id="WP_100388766.1">
    <property type="nucleotide sequence ID" value="NZ_BMZU01000001.1"/>
</dbReference>
<sequence length="396" mass="41150">MMIARRIPAIAAAVAATLVLAGCTAAAHPDVVPAPTFAPRPEARPVDPIAQYATDRLSTMSLRQKVLSMLMVHVPGESPAERVSSALDGVGGFILMGDNIPGSLGELKADTAALSSEAGLPVLVATDQEGGIVRRVPTDDAASALQLRSQAPDAAFEAFAQRGALLESVGVSVNFGIVADIASDSSSFIYERSFGATGADAGARVAEAVQGESMVLSTLKHFPGHGAAAGDSHSSIPTTSLSFADWEKTHAVPFEDGIEAGAPLVMFGHLKFTAVDEEPATFSTRWHEILRDDLGFDGIAITDDMGMLERSGVAEYSNQISNAVRAIEAGNTMLLYVGAVDTEGIVAAVTEAVDEGELDEALIDDAAGRLLELRRELSGETGRFVACLAQCSALVS</sequence>
<dbReference type="Proteomes" id="UP000231742">
    <property type="component" value="Unassembled WGS sequence"/>
</dbReference>
<evidence type="ECO:0000256" key="1">
    <source>
        <dbReference type="ARBA" id="ARBA00005336"/>
    </source>
</evidence>
<dbReference type="AlphaFoldDB" id="A0A2M9D921"/>
<evidence type="ECO:0000313" key="6">
    <source>
        <dbReference type="EMBL" id="PJJ82142.1"/>
    </source>
</evidence>
<feature type="domain" description="Glycoside hydrolase family 3 N-terminal" evidence="5">
    <location>
        <begin position="62"/>
        <end position="372"/>
    </location>
</feature>
<dbReference type="InterPro" id="IPR036962">
    <property type="entry name" value="Glyco_hydro_3_N_sf"/>
</dbReference>
<dbReference type="InterPro" id="IPR017853">
    <property type="entry name" value="GH"/>
</dbReference>
<keyword evidence="7" id="KW-1185">Reference proteome</keyword>
<evidence type="ECO:0000256" key="3">
    <source>
        <dbReference type="ARBA" id="ARBA00023295"/>
    </source>
</evidence>
<name>A0A2M9D921_9MICO</name>